<accession>A0AAD3P2I4</accession>
<evidence type="ECO:0000313" key="2">
    <source>
        <dbReference type="Proteomes" id="UP001279734"/>
    </source>
</evidence>
<dbReference type="Proteomes" id="UP001279734">
    <property type="component" value="Unassembled WGS sequence"/>
</dbReference>
<evidence type="ECO:0000313" key="1">
    <source>
        <dbReference type="EMBL" id="GMG99444.1"/>
    </source>
</evidence>
<comment type="caution">
    <text evidence="1">The sequence shown here is derived from an EMBL/GenBank/DDBJ whole genome shotgun (WGS) entry which is preliminary data.</text>
</comment>
<name>A0AAD3P2I4_NEPGR</name>
<proteinExistence type="predicted"/>
<organism evidence="1 2">
    <name type="scientific">Nepenthes gracilis</name>
    <name type="common">Slender pitcher plant</name>
    <dbReference type="NCBI Taxonomy" id="150966"/>
    <lineage>
        <taxon>Eukaryota</taxon>
        <taxon>Viridiplantae</taxon>
        <taxon>Streptophyta</taxon>
        <taxon>Embryophyta</taxon>
        <taxon>Tracheophyta</taxon>
        <taxon>Spermatophyta</taxon>
        <taxon>Magnoliopsida</taxon>
        <taxon>eudicotyledons</taxon>
        <taxon>Gunneridae</taxon>
        <taxon>Pentapetalae</taxon>
        <taxon>Caryophyllales</taxon>
        <taxon>Nepenthaceae</taxon>
        <taxon>Nepenthes</taxon>
    </lineage>
</organism>
<sequence length="85" mass="9584">MEIVKASFLVQAAIDTRRSSRWVRLVLPLEQWPSQQQGLKAQPASITAVNSRPFCGDEIMLSTMSEEEKLVTLEKEAAFCCSYFS</sequence>
<reference evidence="1" key="1">
    <citation type="submission" date="2023-05" db="EMBL/GenBank/DDBJ databases">
        <title>Nepenthes gracilis genome sequencing.</title>
        <authorList>
            <person name="Fukushima K."/>
        </authorList>
    </citation>
    <scope>NUCLEOTIDE SEQUENCE</scope>
    <source>
        <strain evidence="1">SING2019-196</strain>
    </source>
</reference>
<dbReference type="AlphaFoldDB" id="A0AAD3P2I4"/>
<dbReference type="EMBL" id="BSYO01000001">
    <property type="protein sequence ID" value="GMG99444.1"/>
    <property type="molecule type" value="Genomic_DNA"/>
</dbReference>
<protein>
    <submittedName>
        <fullName evidence="1">Uncharacterized protein</fullName>
    </submittedName>
</protein>
<keyword evidence="2" id="KW-1185">Reference proteome</keyword>
<gene>
    <name evidence="1" type="ORF">Nepgr_001284</name>
</gene>